<gene>
    <name evidence="1" type="ORF">PAHAL_2G095100</name>
</gene>
<organism evidence="1">
    <name type="scientific">Panicum hallii</name>
    <dbReference type="NCBI Taxonomy" id="206008"/>
    <lineage>
        <taxon>Eukaryota</taxon>
        <taxon>Viridiplantae</taxon>
        <taxon>Streptophyta</taxon>
        <taxon>Embryophyta</taxon>
        <taxon>Tracheophyta</taxon>
        <taxon>Spermatophyta</taxon>
        <taxon>Magnoliopsida</taxon>
        <taxon>Liliopsida</taxon>
        <taxon>Poales</taxon>
        <taxon>Poaceae</taxon>
        <taxon>PACMAD clade</taxon>
        <taxon>Panicoideae</taxon>
        <taxon>Panicodae</taxon>
        <taxon>Paniceae</taxon>
        <taxon>Panicinae</taxon>
        <taxon>Panicum</taxon>
        <taxon>Panicum sect. Panicum</taxon>
    </lineage>
</organism>
<accession>A0A2S3GX16</accession>
<name>A0A2S3GX16_9POAL</name>
<protein>
    <submittedName>
        <fullName evidence="1">Uncharacterized protein</fullName>
    </submittedName>
</protein>
<dbReference type="Gramene" id="PAN10453">
    <property type="protein sequence ID" value="PAN10453"/>
    <property type="gene ID" value="PAHAL_2G095100"/>
</dbReference>
<dbReference type="EMBL" id="CM008047">
    <property type="protein sequence ID" value="PAN10453.1"/>
    <property type="molecule type" value="Genomic_DNA"/>
</dbReference>
<dbReference type="Proteomes" id="UP000243499">
    <property type="component" value="Chromosome 2"/>
</dbReference>
<reference evidence="1" key="1">
    <citation type="submission" date="2018-04" db="EMBL/GenBank/DDBJ databases">
        <title>WGS assembly of Panicum hallii.</title>
        <authorList>
            <person name="Lovell J."/>
            <person name="Jenkins J."/>
            <person name="Lowry D."/>
            <person name="Mamidi S."/>
            <person name="Sreedasyam A."/>
            <person name="Weng X."/>
            <person name="Barry K."/>
            <person name="Bonette J."/>
            <person name="Campitelli B."/>
            <person name="Daum C."/>
            <person name="Gordon S."/>
            <person name="Gould B."/>
            <person name="Lipzen A."/>
            <person name="Macqueen A."/>
            <person name="Palacio-Mejia J."/>
            <person name="Plott C."/>
            <person name="Shakirov E."/>
            <person name="Shu S."/>
            <person name="Yoshinaga Y."/>
            <person name="Zane M."/>
            <person name="Rokhsar D."/>
            <person name="Grimwood J."/>
            <person name="Schmutz J."/>
            <person name="Juenger T."/>
        </authorList>
    </citation>
    <scope>NUCLEOTIDE SEQUENCE [LARGE SCALE GENOMIC DNA]</scope>
    <source>
        <strain evidence="1">FIL2</strain>
    </source>
</reference>
<proteinExistence type="predicted"/>
<dbReference type="AlphaFoldDB" id="A0A2S3GX16"/>
<sequence>MEALICLQDWMPALVHSLSSSQFCIIWNRKIFFGFDFNPTLIDSSKFCMEGIENFVELPDSQRMTCLSILCSLSRHH</sequence>
<evidence type="ECO:0000313" key="1">
    <source>
        <dbReference type="EMBL" id="PAN10453.1"/>
    </source>
</evidence>